<dbReference type="VEuPathDB" id="VectorBase:AFUN021391"/>
<accession>A0A4Y0BPT5</accession>
<evidence type="ECO:0000256" key="1">
    <source>
        <dbReference type="SAM" id="SignalP"/>
    </source>
</evidence>
<dbReference type="AlphaFoldDB" id="A0A4Y0BPT5"/>
<evidence type="ECO:0000313" key="2">
    <source>
        <dbReference type="EnsemblMetazoa" id="AFUN021391-PA"/>
    </source>
</evidence>
<dbReference type="EnsemblMetazoa" id="AFUN021391-RA">
    <property type="protein sequence ID" value="AFUN021391-PA"/>
    <property type="gene ID" value="AFUN021391"/>
</dbReference>
<proteinExistence type="predicted"/>
<organism evidence="2">
    <name type="scientific">Anopheles funestus</name>
    <name type="common">African malaria mosquito</name>
    <dbReference type="NCBI Taxonomy" id="62324"/>
    <lineage>
        <taxon>Eukaryota</taxon>
        <taxon>Metazoa</taxon>
        <taxon>Ecdysozoa</taxon>
        <taxon>Arthropoda</taxon>
        <taxon>Hexapoda</taxon>
        <taxon>Insecta</taxon>
        <taxon>Pterygota</taxon>
        <taxon>Neoptera</taxon>
        <taxon>Endopterygota</taxon>
        <taxon>Diptera</taxon>
        <taxon>Nematocera</taxon>
        <taxon>Culicoidea</taxon>
        <taxon>Culicidae</taxon>
        <taxon>Anophelinae</taxon>
        <taxon>Anopheles</taxon>
    </lineage>
</organism>
<reference evidence="2" key="1">
    <citation type="submission" date="2020-05" db="UniProtKB">
        <authorList>
            <consortium name="EnsemblMetazoa"/>
        </authorList>
    </citation>
    <scope>IDENTIFICATION</scope>
    <source>
        <strain evidence="2">FUMOZ</strain>
    </source>
</reference>
<protein>
    <recommendedName>
        <fullName evidence="3">Protein TsetseEP domain-containing protein</fullName>
    </recommendedName>
</protein>
<dbReference type="VEuPathDB" id="VectorBase:AFUN2_001599"/>
<feature type="signal peptide" evidence="1">
    <location>
        <begin position="1"/>
        <end position="21"/>
    </location>
</feature>
<feature type="chain" id="PRO_5021414504" description="Protein TsetseEP domain-containing protein" evidence="1">
    <location>
        <begin position="22"/>
        <end position="509"/>
    </location>
</feature>
<keyword evidence="1" id="KW-0732">Signal</keyword>
<sequence>MLLNSVLPVLLLLGALQRIEAEPRPDFAIKATITGTANVVKQSDKLTASVDLVDNMNLPLESGYTVLENMKTAIIYIGSQITIAGKAFTSALNILAADRSNDVNGAFAPVYNAITTMRTLLQSGFTTQFTALQGQGPFITNQLTNGFRSILDHLTLFSGALDRMKAGVTAARNASGNPPNGISSANLNRYVPLKLVTDLQDALARLNADIPLILYIVEETQRKLSMADAFFIEAEAEVQTAISDATNARDMLTSDVESISSNIIAPFNDLVAPVYNEQLEMIDSVQSTLEAFSTYTDDLAPALGSLALLLDADGITSITTDIEEAFQTYNTDVDDSIASSTSVGQYFVDETCEGLRSVIHALIASSPYSNFCFSKFSPRIFNQFALSFYTVSECYEFETFRLYKLQDLMALIVNMIIYDVEDLGDAISNCALLTDGASCLTLIGPHYEQLAITVDEKQEYMVSFIQSETTFSLQRLSACVTTSKYTTVISVAAIVSNLNTCTQNGPTAS</sequence>
<evidence type="ECO:0008006" key="3">
    <source>
        <dbReference type="Google" id="ProtNLM"/>
    </source>
</evidence>
<name>A0A4Y0BPT5_ANOFN</name>